<gene>
    <name evidence="2" type="ORF">EJ06DRAFT_1952</name>
</gene>
<dbReference type="AlphaFoldDB" id="A0A6G1I9L7"/>
<feature type="compositionally biased region" description="Pro residues" evidence="1">
    <location>
        <begin position="108"/>
        <end position="133"/>
    </location>
</feature>
<evidence type="ECO:0000256" key="1">
    <source>
        <dbReference type="SAM" id="MobiDB-lite"/>
    </source>
</evidence>
<proteinExistence type="predicted"/>
<feature type="region of interest" description="Disordered" evidence="1">
    <location>
        <begin position="1"/>
        <end position="84"/>
    </location>
</feature>
<feature type="compositionally biased region" description="Low complexity" evidence="1">
    <location>
        <begin position="11"/>
        <end position="23"/>
    </location>
</feature>
<dbReference type="Proteomes" id="UP000799640">
    <property type="component" value="Unassembled WGS sequence"/>
</dbReference>
<evidence type="ECO:0000313" key="2">
    <source>
        <dbReference type="EMBL" id="KAF2404891.1"/>
    </source>
</evidence>
<dbReference type="EMBL" id="ML996687">
    <property type="protein sequence ID" value="KAF2404891.1"/>
    <property type="molecule type" value="Genomic_DNA"/>
</dbReference>
<name>A0A6G1I9L7_9PEZI</name>
<feature type="region of interest" description="Disordered" evidence="1">
    <location>
        <begin position="105"/>
        <end position="133"/>
    </location>
</feature>
<evidence type="ECO:0000313" key="3">
    <source>
        <dbReference type="Proteomes" id="UP000799640"/>
    </source>
</evidence>
<reference evidence="2" key="1">
    <citation type="journal article" date="2020" name="Stud. Mycol.">
        <title>101 Dothideomycetes genomes: a test case for predicting lifestyles and emergence of pathogens.</title>
        <authorList>
            <person name="Haridas S."/>
            <person name="Albert R."/>
            <person name="Binder M."/>
            <person name="Bloem J."/>
            <person name="Labutti K."/>
            <person name="Salamov A."/>
            <person name="Andreopoulos B."/>
            <person name="Baker S."/>
            <person name="Barry K."/>
            <person name="Bills G."/>
            <person name="Bluhm B."/>
            <person name="Cannon C."/>
            <person name="Castanera R."/>
            <person name="Culley D."/>
            <person name="Daum C."/>
            <person name="Ezra D."/>
            <person name="Gonzalez J."/>
            <person name="Henrissat B."/>
            <person name="Kuo A."/>
            <person name="Liang C."/>
            <person name="Lipzen A."/>
            <person name="Lutzoni F."/>
            <person name="Magnuson J."/>
            <person name="Mondo S."/>
            <person name="Nolan M."/>
            <person name="Ohm R."/>
            <person name="Pangilinan J."/>
            <person name="Park H.-J."/>
            <person name="Ramirez L."/>
            <person name="Alfaro M."/>
            <person name="Sun H."/>
            <person name="Tritt A."/>
            <person name="Yoshinaga Y."/>
            <person name="Zwiers L.-H."/>
            <person name="Turgeon B."/>
            <person name="Goodwin S."/>
            <person name="Spatafora J."/>
            <person name="Crous P."/>
            <person name="Grigoriev I."/>
        </authorList>
    </citation>
    <scope>NUCLEOTIDE SEQUENCE</scope>
    <source>
        <strain evidence="2">CBS 262.69</strain>
    </source>
</reference>
<keyword evidence="3" id="KW-1185">Reference proteome</keyword>
<sequence>MSSAPQHHATHPSAHARSAAPRPGSMDHTRQPPAAIPTPGHDQWTNQPHPQTDRSFNISPNPHFSQHSPTRPLTSPRHFPLELPQTHQGSKVLCTVPYGSLLPLYGTYPPPRSRAPSPPPPRACAWGPPGPQV</sequence>
<organism evidence="2 3">
    <name type="scientific">Trichodelitschia bisporula</name>
    <dbReference type="NCBI Taxonomy" id="703511"/>
    <lineage>
        <taxon>Eukaryota</taxon>
        <taxon>Fungi</taxon>
        <taxon>Dikarya</taxon>
        <taxon>Ascomycota</taxon>
        <taxon>Pezizomycotina</taxon>
        <taxon>Dothideomycetes</taxon>
        <taxon>Dothideomycetes incertae sedis</taxon>
        <taxon>Phaeotrichales</taxon>
        <taxon>Phaeotrichaceae</taxon>
        <taxon>Trichodelitschia</taxon>
    </lineage>
</organism>
<feature type="compositionally biased region" description="Polar residues" evidence="1">
    <location>
        <begin position="43"/>
        <end position="73"/>
    </location>
</feature>
<accession>A0A6G1I9L7</accession>
<protein>
    <submittedName>
        <fullName evidence="2">Uncharacterized protein</fullName>
    </submittedName>
</protein>